<feature type="transmembrane region" description="Helical" evidence="7">
    <location>
        <begin position="196"/>
        <end position="221"/>
    </location>
</feature>
<dbReference type="InterPro" id="IPR020846">
    <property type="entry name" value="MFS_dom"/>
</dbReference>
<feature type="transmembrane region" description="Helical" evidence="7">
    <location>
        <begin position="125"/>
        <end position="148"/>
    </location>
</feature>
<feature type="transmembrane region" description="Helical" evidence="7">
    <location>
        <begin position="241"/>
        <end position="258"/>
    </location>
</feature>
<evidence type="ECO:0000256" key="1">
    <source>
        <dbReference type="ARBA" id="ARBA00004651"/>
    </source>
</evidence>
<comment type="similarity">
    <text evidence="2">Belongs to the major facilitator superfamily. Nitrate/nitrite porter (TC 2.A.1.8) family.</text>
</comment>
<evidence type="ECO:0000256" key="2">
    <source>
        <dbReference type="ARBA" id="ARBA00008432"/>
    </source>
</evidence>
<feature type="transmembrane region" description="Helical" evidence="7">
    <location>
        <begin position="90"/>
        <end position="118"/>
    </location>
</feature>
<evidence type="ECO:0000256" key="3">
    <source>
        <dbReference type="ARBA" id="ARBA00022692"/>
    </source>
</evidence>
<dbReference type="EMBL" id="CP114413">
    <property type="protein sequence ID" value="WAZ27005.1"/>
    <property type="molecule type" value="Genomic_DNA"/>
</dbReference>
<name>A0ABY7KTQ6_9ACTN</name>
<dbReference type="CDD" id="cd17341">
    <property type="entry name" value="MFS_NRT2_like"/>
    <property type="match status" value="1"/>
</dbReference>
<organism evidence="9 10">
    <name type="scientific">Streptomyces cinnabarinus</name>
    <dbReference type="NCBI Taxonomy" id="67287"/>
    <lineage>
        <taxon>Bacteria</taxon>
        <taxon>Bacillati</taxon>
        <taxon>Actinomycetota</taxon>
        <taxon>Actinomycetes</taxon>
        <taxon>Kitasatosporales</taxon>
        <taxon>Streptomycetaceae</taxon>
        <taxon>Streptomyces</taxon>
    </lineage>
</organism>
<evidence type="ECO:0000313" key="9">
    <source>
        <dbReference type="EMBL" id="WAZ27005.1"/>
    </source>
</evidence>
<feature type="transmembrane region" description="Helical" evidence="7">
    <location>
        <begin position="291"/>
        <end position="317"/>
    </location>
</feature>
<reference evidence="9" key="1">
    <citation type="submission" date="2022-12" db="EMBL/GenBank/DDBJ databases">
        <authorList>
            <person name="Ruckert C."/>
            <person name="Busche T."/>
            <person name="Kalinowski J."/>
            <person name="Wittmann C."/>
        </authorList>
    </citation>
    <scope>NUCLEOTIDE SEQUENCE</scope>
    <source>
        <strain evidence="9">DSM 40467</strain>
    </source>
</reference>
<evidence type="ECO:0000313" key="10">
    <source>
        <dbReference type="Proteomes" id="UP001164439"/>
    </source>
</evidence>
<keyword evidence="4 7" id="KW-1133">Transmembrane helix</keyword>
<dbReference type="Gene3D" id="1.20.1250.20">
    <property type="entry name" value="MFS general substrate transporter like domains"/>
    <property type="match status" value="2"/>
</dbReference>
<dbReference type="PROSITE" id="PS50850">
    <property type="entry name" value="MFS"/>
    <property type="match status" value="1"/>
</dbReference>
<keyword evidence="5" id="KW-0534">Nitrate assimilation</keyword>
<dbReference type="PANTHER" id="PTHR23515">
    <property type="entry name" value="HIGH-AFFINITY NITRATE TRANSPORTER 2.3"/>
    <property type="match status" value="1"/>
</dbReference>
<dbReference type="Pfam" id="PF07690">
    <property type="entry name" value="MFS_1"/>
    <property type="match status" value="1"/>
</dbReference>
<evidence type="ECO:0000256" key="5">
    <source>
        <dbReference type="ARBA" id="ARBA00023063"/>
    </source>
</evidence>
<evidence type="ECO:0000256" key="6">
    <source>
        <dbReference type="ARBA" id="ARBA00023136"/>
    </source>
</evidence>
<dbReference type="SUPFAM" id="SSF103473">
    <property type="entry name" value="MFS general substrate transporter"/>
    <property type="match status" value="1"/>
</dbReference>
<keyword evidence="6 7" id="KW-0472">Membrane</keyword>
<comment type="subcellular location">
    <subcellularLocation>
        <location evidence="1">Cell membrane</location>
        <topology evidence="1">Multi-pass membrane protein</topology>
    </subcellularLocation>
</comment>
<feature type="transmembrane region" description="Helical" evidence="7">
    <location>
        <begin position="39"/>
        <end position="59"/>
    </location>
</feature>
<proteinExistence type="inferred from homology"/>
<protein>
    <submittedName>
        <fullName evidence="9">NarK/NasA family nitrate transporter</fullName>
    </submittedName>
</protein>
<gene>
    <name evidence="9" type="ORF">STRCI_000558</name>
</gene>
<keyword evidence="10" id="KW-1185">Reference proteome</keyword>
<feature type="transmembrane region" description="Helical" evidence="7">
    <location>
        <begin position="329"/>
        <end position="349"/>
    </location>
</feature>
<dbReference type="Proteomes" id="UP001164439">
    <property type="component" value="Chromosome"/>
</dbReference>
<feature type="domain" description="Major facilitator superfamily (MFS) profile" evidence="8">
    <location>
        <begin position="1"/>
        <end position="381"/>
    </location>
</feature>
<feature type="transmembrane region" description="Helical" evidence="7">
    <location>
        <begin position="355"/>
        <end position="373"/>
    </location>
</feature>
<dbReference type="InterPro" id="IPR044772">
    <property type="entry name" value="NO3_transporter"/>
</dbReference>
<feature type="transmembrane region" description="Helical" evidence="7">
    <location>
        <begin position="154"/>
        <end position="175"/>
    </location>
</feature>
<evidence type="ECO:0000259" key="8">
    <source>
        <dbReference type="PROSITE" id="PS50850"/>
    </source>
</evidence>
<accession>A0ABY7KTQ6</accession>
<evidence type="ECO:0000256" key="4">
    <source>
        <dbReference type="ARBA" id="ARBA00022989"/>
    </source>
</evidence>
<keyword evidence="3 7" id="KW-0812">Transmembrane</keyword>
<evidence type="ECO:0000256" key="7">
    <source>
        <dbReference type="SAM" id="Phobius"/>
    </source>
</evidence>
<dbReference type="InterPro" id="IPR036259">
    <property type="entry name" value="MFS_trans_sf"/>
</dbReference>
<dbReference type="InterPro" id="IPR011701">
    <property type="entry name" value="MFS"/>
</dbReference>
<feature type="transmembrane region" description="Helical" evidence="7">
    <location>
        <begin position="265"/>
        <end position="285"/>
    </location>
</feature>
<feature type="transmembrane region" description="Helical" evidence="7">
    <location>
        <begin position="66"/>
        <end position="84"/>
    </location>
</feature>
<sequence>MLALATVGFAVNFWAWALLSPLGPRFKDDLDLSSFEQSLLVAVPVVVGSLGRIPVGALTDRYGGRVMFPLVSAATVVPVLYVGLAGHDSLTALLVGGFFLGIGGTAFAVGVPFVSAWFPPERRGLAIGVFGMGMGGTAISALTTVKLVDAYGTANPFLVCTAVLVVYAVVAALVLRDAPGRAAPTEPLLRRLADTLRLPLTWQASALYAVAFGGYVAFSVYLPTYLKTAYGLTQTDAANRMAGFVLLAVAMRPVGGWLSDRIGPVRVLSGSLAVVVVSALAQSFTPSLAPVGTIAFLAMAAALGSGSGATFAFVALLAPPERTGSVTGVVGAAGGLGGFVPPLVMGSLYGAYGSYALGLLLLAAVALAALVFTETAVRHAATRRVPATQRH</sequence>